<feature type="transmembrane region" description="Helical" evidence="8">
    <location>
        <begin position="218"/>
        <end position="238"/>
    </location>
</feature>
<evidence type="ECO:0000256" key="4">
    <source>
        <dbReference type="ARBA" id="ARBA00022475"/>
    </source>
</evidence>
<keyword evidence="5 8" id="KW-0812">Transmembrane</keyword>
<dbReference type="AlphaFoldDB" id="A0A953I5H6"/>
<dbReference type="NCBIfam" id="NF037994">
    <property type="entry name" value="DcuC_1"/>
    <property type="match status" value="1"/>
</dbReference>
<dbReference type="PANTHER" id="PTHR42002">
    <property type="entry name" value="ANAEROBIC C4-DICARBOXYLATE TRANSPORTER DCUC-RELATED"/>
    <property type="match status" value="1"/>
</dbReference>
<reference evidence="9" key="1">
    <citation type="submission" date="2017-11" db="EMBL/GenBank/DDBJ databases">
        <title>Three new genomes from thermophilic consortium.</title>
        <authorList>
            <person name="Quaggio R."/>
            <person name="Amgarten D."/>
            <person name="Setubal J.C."/>
        </authorList>
    </citation>
    <scope>NUCLEOTIDE SEQUENCE</scope>
    <source>
        <strain evidence="9">ZCTH01-B2</strain>
    </source>
</reference>
<dbReference type="GO" id="GO:0005886">
    <property type="term" value="C:plasma membrane"/>
    <property type="evidence" value="ECO:0007669"/>
    <property type="project" value="UniProtKB-SubCell"/>
</dbReference>
<evidence type="ECO:0000256" key="1">
    <source>
        <dbReference type="ARBA" id="ARBA00004651"/>
    </source>
</evidence>
<evidence type="ECO:0000313" key="9">
    <source>
        <dbReference type="EMBL" id="MBY6274638.1"/>
    </source>
</evidence>
<name>A0A953I5H6_SYMTR</name>
<feature type="transmembrane region" description="Helical" evidence="8">
    <location>
        <begin position="122"/>
        <end position="152"/>
    </location>
</feature>
<dbReference type="RefSeq" id="WP_273377396.1">
    <property type="nucleotide sequence ID" value="NZ_PIUK01000001.1"/>
</dbReference>
<keyword evidence="3" id="KW-0813">Transport</keyword>
<evidence type="ECO:0000256" key="5">
    <source>
        <dbReference type="ARBA" id="ARBA00022692"/>
    </source>
</evidence>
<keyword evidence="4" id="KW-1003">Cell membrane</keyword>
<evidence type="ECO:0000256" key="6">
    <source>
        <dbReference type="ARBA" id="ARBA00022989"/>
    </source>
</evidence>
<evidence type="ECO:0000256" key="8">
    <source>
        <dbReference type="SAM" id="Phobius"/>
    </source>
</evidence>
<sequence>MLPWVGVLIVILTVYAILKRYETRLVLFTAGLLMALIALKPMEAFSQFQKSMTNAGLISAICSVMGFAYVMKLTQCDQHLVHAVANTVARARAILIPATTIATFLINIALPSAAGCAAAVGAVMIPVLMAAGVHPAVAAAAVLAGTFGSVLSPGSSHIVMVAEMSGASVVDTIATVTPATVVTGLIGAGVLTILAFLRREDRGHASETVTESPQFRPNPLYALVPIVPLVLLVLGATVPAMKNWGLTVPACMLIGTILALLVTRMNPAEVTKSFFDGMGKAYGDVIGIIIAAGVFAAGLTQVGLIDLLLNAATGARGAIGAAGTWGPFLVAILSGSGDAATIAFNEAVTPHAASFGLTIPKLGTLASLAGSLGRSMSPVAGAAIIVSGIAGVSPIEVAKRNAPGMILASVVAFLMQGL</sequence>
<dbReference type="PANTHER" id="PTHR42002:SF2">
    <property type="entry name" value="ANAEROBIC C4-DICARBOXYLATE TRANSPORTER DCUC-RELATED"/>
    <property type="match status" value="1"/>
</dbReference>
<organism evidence="9 10">
    <name type="scientific">Symbiobacterium thermophilum</name>
    <dbReference type="NCBI Taxonomy" id="2734"/>
    <lineage>
        <taxon>Bacteria</taxon>
        <taxon>Bacillati</taxon>
        <taxon>Bacillota</taxon>
        <taxon>Clostridia</taxon>
        <taxon>Eubacteriales</taxon>
        <taxon>Symbiobacteriaceae</taxon>
        <taxon>Symbiobacterium</taxon>
    </lineage>
</organism>
<comment type="caution">
    <text evidence="9">The sequence shown here is derived from an EMBL/GenBank/DDBJ whole genome shotgun (WGS) entry which is preliminary data.</text>
</comment>
<keyword evidence="6 8" id="KW-1133">Transmembrane helix</keyword>
<gene>
    <name evidence="9" type="ORF">CWE10_00245</name>
</gene>
<proteinExistence type="inferred from homology"/>
<protein>
    <submittedName>
        <fullName evidence="9">C4-dicarboxylate ABC transporter</fullName>
    </submittedName>
</protein>
<dbReference type="InterPro" id="IPR004669">
    <property type="entry name" value="C4_dicarb_anaerob_car"/>
</dbReference>
<feature type="transmembrane region" description="Helical" evidence="8">
    <location>
        <begin position="244"/>
        <end position="262"/>
    </location>
</feature>
<evidence type="ECO:0000313" key="10">
    <source>
        <dbReference type="Proteomes" id="UP000732377"/>
    </source>
</evidence>
<keyword evidence="7 8" id="KW-0472">Membrane</keyword>
<dbReference type="Proteomes" id="UP000732377">
    <property type="component" value="Unassembled WGS sequence"/>
</dbReference>
<comment type="subcellular location">
    <subcellularLocation>
        <location evidence="1">Cell membrane</location>
        <topology evidence="1">Multi-pass membrane protein</topology>
    </subcellularLocation>
</comment>
<comment type="similarity">
    <text evidence="2">Belongs to the DcuC/DcuD transporter (TC 2.A.61) family.</text>
</comment>
<dbReference type="EMBL" id="PIUK01000001">
    <property type="protein sequence ID" value="MBY6274638.1"/>
    <property type="molecule type" value="Genomic_DNA"/>
</dbReference>
<accession>A0A953I5H6</accession>
<feature type="transmembrane region" description="Helical" evidence="8">
    <location>
        <begin position="172"/>
        <end position="197"/>
    </location>
</feature>
<feature type="transmembrane region" description="Helical" evidence="8">
    <location>
        <begin position="91"/>
        <end position="110"/>
    </location>
</feature>
<feature type="transmembrane region" description="Helical" evidence="8">
    <location>
        <begin position="282"/>
        <end position="304"/>
    </location>
</feature>
<evidence type="ECO:0000256" key="3">
    <source>
        <dbReference type="ARBA" id="ARBA00022448"/>
    </source>
</evidence>
<feature type="transmembrane region" description="Helical" evidence="8">
    <location>
        <begin position="54"/>
        <end position="71"/>
    </location>
</feature>
<dbReference type="GO" id="GO:0015556">
    <property type="term" value="F:C4-dicarboxylate transmembrane transporter activity"/>
    <property type="evidence" value="ECO:0007669"/>
    <property type="project" value="InterPro"/>
</dbReference>
<feature type="transmembrane region" description="Helical" evidence="8">
    <location>
        <begin position="26"/>
        <end position="42"/>
    </location>
</feature>
<evidence type="ECO:0000256" key="2">
    <source>
        <dbReference type="ARBA" id="ARBA00005275"/>
    </source>
</evidence>
<evidence type="ECO:0000256" key="7">
    <source>
        <dbReference type="ARBA" id="ARBA00023136"/>
    </source>
</evidence>
<dbReference type="InterPro" id="IPR018385">
    <property type="entry name" value="C4_dicarb_anaerob_car-like"/>
</dbReference>
<dbReference type="Pfam" id="PF03606">
    <property type="entry name" value="DcuC"/>
    <property type="match status" value="1"/>
</dbReference>